<dbReference type="CDD" id="cd00616">
    <property type="entry name" value="AHBA_syn"/>
    <property type="match status" value="1"/>
</dbReference>
<dbReference type="RefSeq" id="WP_173135314.1">
    <property type="nucleotide sequence ID" value="NZ_CBCSGW010000002.1"/>
</dbReference>
<dbReference type="InterPro" id="IPR015421">
    <property type="entry name" value="PyrdxlP-dep_Trfase_major"/>
</dbReference>
<keyword evidence="4" id="KW-0808">Transferase</keyword>
<comment type="caution">
    <text evidence="4">The sequence shown here is derived from an EMBL/GenBank/DDBJ whole genome shotgun (WGS) entry which is preliminary data.</text>
</comment>
<dbReference type="InterPro" id="IPR015422">
    <property type="entry name" value="PyrdxlP-dep_Trfase_small"/>
</dbReference>
<dbReference type="GO" id="GO:0008483">
    <property type="term" value="F:transaminase activity"/>
    <property type="evidence" value="ECO:0007669"/>
    <property type="project" value="UniProtKB-KW"/>
</dbReference>
<evidence type="ECO:0000313" key="5">
    <source>
        <dbReference type="Proteomes" id="UP000763557"/>
    </source>
</evidence>
<accession>A0ABX2F961</accession>
<dbReference type="Gene3D" id="3.40.640.10">
    <property type="entry name" value="Type I PLP-dependent aspartate aminotransferase-like (Major domain)"/>
    <property type="match status" value="1"/>
</dbReference>
<proteinExistence type="inferred from homology"/>
<dbReference type="Pfam" id="PF01041">
    <property type="entry name" value="DegT_DnrJ_EryC1"/>
    <property type="match status" value="1"/>
</dbReference>
<dbReference type="PIRSF" id="PIRSF000390">
    <property type="entry name" value="PLP_StrS"/>
    <property type="match status" value="1"/>
</dbReference>
<dbReference type="PANTHER" id="PTHR30244:SF36">
    <property type="entry name" value="3-OXO-GLUCOSE-6-PHOSPHATE:GLUTAMATE AMINOTRANSFERASE"/>
    <property type="match status" value="1"/>
</dbReference>
<organism evidence="4 5">
    <name type="scientific">Kibdelosporangium persicum</name>
    <dbReference type="NCBI Taxonomy" id="2698649"/>
    <lineage>
        <taxon>Bacteria</taxon>
        <taxon>Bacillati</taxon>
        <taxon>Actinomycetota</taxon>
        <taxon>Actinomycetes</taxon>
        <taxon>Pseudonocardiales</taxon>
        <taxon>Pseudonocardiaceae</taxon>
        <taxon>Kibdelosporangium</taxon>
    </lineage>
</organism>
<evidence type="ECO:0000256" key="3">
    <source>
        <dbReference type="RuleBase" id="RU004508"/>
    </source>
</evidence>
<name>A0ABX2F961_9PSEU</name>
<protein>
    <submittedName>
        <fullName evidence="4">Glutamine--scyllo-inositol aminotransferase</fullName>
    </submittedName>
</protein>
<keyword evidence="5" id="KW-1185">Reference proteome</keyword>
<gene>
    <name evidence="4" type="ORF">GC106_46960</name>
</gene>
<dbReference type="InterPro" id="IPR000653">
    <property type="entry name" value="DegT/StrS_aminotransferase"/>
</dbReference>
<dbReference type="Proteomes" id="UP000763557">
    <property type="component" value="Unassembled WGS sequence"/>
</dbReference>
<reference evidence="4 5" key="1">
    <citation type="submission" date="2020-01" db="EMBL/GenBank/DDBJ databases">
        <title>Kibdelosporangium persica a novel Actinomycetes from a hot desert in Iran.</title>
        <authorList>
            <person name="Safaei N."/>
            <person name="Zaburannyi N."/>
            <person name="Mueller R."/>
            <person name="Wink J."/>
        </authorList>
    </citation>
    <scope>NUCLEOTIDE SEQUENCE [LARGE SCALE GENOMIC DNA]</scope>
    <source>
        <strain evidence="4 5">4NS15</strain>
    </source>
</reference>
<dbReference type="PANTHER" id="PTHR30244">
    <property type="entry name" value="TRANSAMINASE"/>
    <property type="match status" value="1"/>
</dbReference>
<dbReference type="Gene3D" id="3.90.1150.10">
    <property type="entry name" value="Aspartate Aminotransferase, domain 1"/>
    <property type="match status" value="1"/>
</dbReference>
<dbReference type="EMBL" id="JAAATY010000014">
    <property type="protein sequence ID" value="NRN67456.1"/>
    <property type="molecule type" value="Genomic_DNA"/>
</dbReference>
<dbReference type="SUPFAM" id="SSF53383">
    <property type="entry name" value="PLP-dependent transferases"/>
    <property type="match status" value="1"/>
</dbReference>
<keyword evidence="1 3" id="KW-0663">Pyridoxal phosphate</keyword>
<comment type="similarity">
    <text evidence="2 3">Belongs to the DegT/DnrJ/EryC1 family.</text>
</comment>
<evidence type="ECO:0000313" key="4">
    <source>
        <dbReference type="EMBL" id="NRN67456.1"/>
    </source>
</evidence>
<sequence length="356" mass="37849">MIPPVDLSLQHAEIADEVAAGWDAVVSKTAFVGGPQVAEFERDYATFSSVAHCVGVANGTDALELALRAVGVGHGDECVLPANSFIATAEAVVRAGAKPVFVDCDPDSFLIDTKAALAAITTRTKAVLPVHLYGQLAPVEDLRDQGIAVVEDAAQSQGATRNGVNFLGDIAATSFYPGKNLGAYGDAGAVTTNNRELADRVRLLSRHGSAEKYVHSVLGFNSRLDTLQAVVLRAKLRRLAVWNAQRAAAADYYSTLLSGVAGVKLPQVLPGNSHVWHLYVIRVPERDRVHDELRANGVGVAIHYPTPIHQTEPFVTGETFPNAELLAGEILSLPIFPGITRAQQERVAEVLIGVLA</sequence>
<keyword evidence="4" id="KW-0032">Aminotransferase</keyword>
<evidence type="ECO:0000256" key="1">
    <source>
        <dbReference type="ARBA" id="ARBA00022898"/>
    </source>
</evidence>
<evidence type="ECO:0000256" key="2">
    <source>
        <dbReference type="ARBA" id="ARBA00037999"/>
    </source>
</evidence>
<dbReference type="InterPro" id="IPR015424">
    <property type="entry name" value="PyrdxlP-dep_Trfase"/>
</dbReference>